<dbReference type="SMART" id="SM00832">
    <property type="entry name" value="C8"/>
    <property type="match status" value="1"/>
</dbReference>
<name>A0A3Q2ZRC0_KRYMA</name>
<dbReference type="InterPro" id="IPR001507">
    <property type="entry name" value="ZP_dom"/>
</dbReference>
<keyword evidence="2" id="KW-1015">Disulfide bond</keyword>
<proteinExistence type="predicted"/>
<sequence>MFCFMLLFIPIFLDATAKSQAFTSSGEMNISSCPITYYGQKYEKVYVGFSANKFAICFKGSYRPDFQNDCILMSGGTADRGDLSVLRREIPTGSGVHKLLPNLRYAGKCVNVIPLKDSQQSQVGFVFFHCVLLSVLFDFKMPVMDSVTFLLGMVYKTNTTINDPRICSTVICDVSGVATAISDCGPMERCQGNGSCVLNHLCTLTGSTIIDFTGRLQSVPDLCGYTLLSSPSLPGLRVVGVFKERRRKDVSFLDRLILQLADEGTEISLGQGSKVQLNDKDLTIGAISPMVSNGAMVHGMELSRDQKGVTAKIKASNYTVAVIFDGSTAIIHLTGPNGVDVQGICGHSSSELMHNLANGMCNLLQETPFTVCRSYIDPEPFIKACTQTLCKYPAVDGLKCQFLEAYTQACRIQNNVIVKGWRPQGSSAVPQILCQDKFCSAHEFCGVDSTSGETRCICRAIFASKYKPANTFGEPVVCGDKSAAITLANCLLEDKGISYSVLHLNDHNCKGEMDNLTHMVTFGFNSENTCGTVILANNSQIIYKNTIVTQNISTLAVITRHDKVHMDFTCYYSQPDVKSLGIKFRHSSVIQQITSGEWNYSLSMEAYTSPERTEPVDSSSNIDLNQKLWVELKTGGLDENKVAMVIDSCWATDQPLPSGSLRYDLIIKGCPNPDDQTVKVERNGLGTSSYFSFNMFQFSGNQGEVYLHCKVELCVKQGRNCIQRCNQTQRARRSATPKYDDNNPAFISVAWSY</sequence>
<dbReference type="Pfam" id="PF08742">
    <property type="entry name" value="C8"/>
    <property type="match status" value="1"/>
</dbReference>
<dbReference type="Ensembl" id="ENSKMAT00000006471.1">
    <property type="protein sequence ID" value="ENSKMAP00000006363.1"/>
    <property type="gene ID" value="ENSKMAG00000004570.1"/>
</dbReference>
<feature type="domain" description="ZP" evidence="4">
    <location>
        <begin position="477"/>
        <end position="732"/>
    </location>
</feature>
<reference evidence="5" key="1">
    <citation type="submission" date="2025-08" db="UniProtKB">
        <authorList>
            <consortium name="Ensembl"/>
        </authorList>
    </citation>
    <scope>IDENTIFICATION</scope>
</reference>
<organism evidence="5 6">
    <name type="scientific">Kryptolebias marmoratus</name>
    <name type="common">Mangrove killifish</name>
    <name type="synonym">Rivulus marmoratus</name>
    <dbReference type="NCBI Taxonomy" id="37003"/>
    <lineage>
        <taxon>Eukaryota</taxon>
        <taxon>Metazoa</taxon>
        <taxon>Chordata</taxon>
        <taxon>Craniata</taxon>
        <taxon>Vertebrata</taxon>
        <taxon>Euteleostomi</taxon>
        <taxon>Actinopterygii</taxon>
        <taxon>Neopterygii</taxon>
        <taxon>Teleostei</taxon>
        <taxon>Neoteleostei</taxon>
        <taxon>Acanthomorphata</taxon>
        <taxon>Ovalentaria</taxon>
        <taxon>Atherinomorphae</taxon>
        <taxon>Cyprinodontiformes</taxon>
        <taxon>Rivulidae</taxon>
        <taxon>Kryptolebias</taxon>
    </lineage>
</organism>
<keyword evidence="6" id="KW-1185">Reference proteome</keyword>
<dbReference type="InterPro" id="IPR055355">
    <property type="entry name" value="ZP-C"/>
</dbReference>
<dbReference type="PROSITE" id="PS51034">
    <property type="entry name" value="ZP_2"/>
    <property type="match status" value="1"/>
</dbReference>
<dbReference type="InterPro" id="IPR014853">
    <property type="entry name" value="VWF/SSPO/ZAN-like_Cys-rich_dom"/>
</dbReference>
<dbReference type="InterPro" id="IPR055356">
    <property type="entry name" value="ZP-N"/>
</dbReference>
<feature type="chain" id="PRO_5018521203" evidence="3">
    <location>
        <begin position="22"/>
        <end position="753"/>
    </location>
</feature>
<keyword evidence="1 3" id="KW-0732">Signal</keyword>
<accession>A0A3Q2ZRC0</accession>
<dbReference type="PANTHER" id="PTHR14002:SF50">
    <property type="entry name" value="ALPHA-TECTORIN-LIKE-RELATED"/>
    <property type="match status" value="1"/>
</dbReference>
<dbReference type="Gene3D" id="2.60.40.3210">
    <property type="entry name" value="Zona pellucida, ZP-N domain"/>
    <property type="match status" value="1"/>
</dbReference>
<reference evidence="5" key="2">
    <citation type="submission" date="2025-09" db="UniProtKB">
        <authorList>
            <consortium name="Ensembl"/>
        </authorList>
    </citation>
    <scope>IDENTIFICATION</scope>
</reference>
<evidence type="ECO:0000256" key="2">
    <source>
        <dbReference type="ARBA" id="ARBA00023157"/>
    </source>
</evidence>
<dbReference type="PANTHER" id="PTHR14002">
    <property type="entry name" value="ENDOGLIN/TGF-BETA RECEPTOR TYPE III"/>
    <property type="match status" value="1"/>
</dbReference>
<dbReference type="GeneTree" id="ENSGT00940000156038"/>
<dbReference type="Proteomes" id="UP000264800">
    <property type="component" value="Unplaced"/>
</dbReference>
<evidence type="ECO:0000256" key="3">
    <source>
        <dbReference type="SAM" id="SignalP"/>
    </source>
</evidence>
<evidence type="ECO:0000256" key="1">
    <source>
        <dbReference type="ARBA" id="ARBA00022729"/>
    </source>
</evidence>
<dbReference type="Gene3D" id="2.60.40.4100">
    <property type="entry name" value="Zona pellucida, ZP-C domain"/>
    <property type="match status" value="1"/>
</dbReference>
<dbReference type="Pfam" id="PF23344">
    <property type="entry name" value="ZP-N"/>
    <property type="match status" value="1"/>
</dbReference>
<dbReference type="Pfam" id="PF00100">
    <property type="entry name" value="Zona_pellucida"/>
    <property type="match status" value="1"/>
</dbReference>
<dbReference type="OMA" id="TMEAYTS"/>
<dbReference type="AlphaFoldDB" id="A0A3Q2ZRC0"/>
<evidence type="ECO:0000313" key="6">
    <source>
        <dbReference type="Proteomes" id="UP000264800"/>
    </source>
</evidence>
<evidence type="ECO:0000313" key="5">
    <source>
        <dbReference type="Ensembl" id="ENSKMAP00000006363.1"/>
    </source>
</evidence>
<dbReference type="InterPro" id="IPR042235">
    <property type="entry name" value="ZP-C_dom"/>
</dbReference>
<dbReference type="SMART" id="SM00241">
    <property type="entry name" value="ZP"/>
    <property type="match status" value="1"/>
</dbReference>
<evidence type="ECO:0000259" key="4">
    <source>
        <dbReference type="PROSITE" id="PS51034"/>
    </source>
</evidence>
<protein>
    <submittedName>
        <fullName evidence="5">Uncharacterized LOC108251609</fullName>
    </submittedName>
</protein>
<dbReference type="STRING" id="37003.ENSKMAP00000006363"/>
<feature type="signal peptide" evidence="3">
    <location>
        <begin position="1"/>
        <end position="21"/>
    </location>
</feature>